<dbReference type="EMBL" id="JARKIK010001680">
    <property type="protein sequence ID" value="KAK8719621.1"/>
    <property type="molecule type" value="Genomic_DNA"/>
</dbReference>
<dbReference type="EMBL" id="JARKIK010001680">
    <property type="protein sequence ID" value="KAK8719622.1"/>
    <property type="molecule type" value="Genomic_DNA"/>
</dbReference>
<sequence>MQRLVILAVVVAAVSAIPVGRFAYVRDDSLEHGVRDVSLEYVRPVRSQNLATFRSAVQTGFPYTLSSDEAAVQYFLSQNAVAGGALTRSAGTHDDRVRALGQMLSTGIYDVSEEALYRNPALRAAIAQGDGQYLINNSGELYYHHSPGAVPASGVQPQQAQNSAVTVAKKK</sequence>
<evidence type="ECO:0000313" key="3">
    <source>
        <dbReference type="EMBL" id="KAK8719622.1"/>
    </source>
</evidence>
<dbReference type="AlphaFoldDB" id="A0AAW0VRA2"/>
<feature type="chain" id="PRO_5044717227" evidence="2">
    <location>
        <begin position="17"/>
        <end position="171"/>
    </location>
</feature>
<protein>
    <submittedName>
        <fullName evidence="3">Uncharacterized protein</fullName>
    </submittedName>
</protein>
<dbReference type="EMBL" id="JARKIK010001680">
    <property type="protein sequence ID" value="KAK8719623.1"/>
    <property type="molecule type" value="Genomic_DNA"/>
</dbReference>
<organism evidence="3 4">
    <name type="scientific">Cherax quadricarinatus</name>
    <name type="common">Australian red claw crayfish</name>
    <dbReference type="NCBI Taxonomy" id="27406"/>
    <lineage>
        <taxon>Eukaryota</taxon>
        <taxon>Metazoa</taxon>
        <taxon>Ecdysozoa</taxon>
        <taxon>Arthropoda</taxon>
        <taxon>Crustacea</taxon>
        <taxon>Multicrustacea</taxon>
        <taxon>Malacostraca</taxon>
        <taxon>Eumalacostraca</taxon>
        <taxon>Eucarida</taxon>
        <taxon>Decapoda</taxon>
        <taxon>Pleocyemata</taxon>
        <taxon>Astacidea</taxon>
        <taxon>Parastacoidea</taxon>
        <taxon>Parastacidae</taxon>
        <taxon>Cherax</taxon>
    </lineage>
</organism>
<feature type="compositionally biased region" description="Polar residues" evidence="1">
    <location>
        <begin position="155"/>
        <end position="165"/>
    </location>
</feature>
<accession>A0AAW0VRA2</accession>
<keyword evidence="2" id="KW-0732">Signal</keyword>
<evidence type="ECO:0000256" key="2">
    <source>
        <dbReference type="SAM" id="SignalP"/>
    </source>
</evidence>
<name>A0AAW0VRA2_CHEQU</name>
<proteinExistence type="predicted"/>
<reference evidence="3" key="2">
    <citation type="submission" date="2024-01" db="EMBL/GenBank/DDBJ databases">
        <authorList>
            <person name="He J."/>
            <person name="Wang M."/>
            <person name="Zheng J."/>
            <person name="Liu Z."/>
        </authorList>
    </citation>
    <scope>NUCLEOTIDE SEQUENCE</scope>
    <source>
        <strain evidence="3">ZL_2023a</strain>
        <tissue evidence="3">Muscle</tissue>
    </source>
</reference>
<gene>
    <name evidence="3" type="ORF">OTU49_013942</name>
</gene>
<evidence type="ECO:0000256" key="1">
    <source>
        <dbReference type="SAM" id="MobiDB-lite"/>
    </source>
</evidence>
<reference evidence="3 4" key="1">
    <citation type="journal article" date="2024" name="BMC Genomics">
        <title>Genome assembly of redclaw crayfish (Cherax quadricarinatus) provides insights into its immune adaptation and hypoxia tolerance.</title>
        <authorList>
            <person name="Liu Z."/>
            <person name="Zheng J."/>
            <person name="Li H."/>
            <person name="Fang K."/>
            <person name="Wang S."/>
            <person name="He J."/>
            <person name="Zhou D."/>
            <person name="Weng S."/>
            <person name="Chi M."/>
            <person name="Gu Z."/>
            <person name="He J."/>
            <person name="Li F."/>
            <person name="Wang M."/>
        </authorList>
    </citation>
    <scope>NUCLEOTIDE SEQUENCE [LARGE SCALE GENOMIC DNA]</scope>
    <source>
        <strain evidence="3">ZL_2023a</strain>
    </source>
</reference>
<dbReference type="Proteomes" id="UP001445076">
    <property type="component" value="Unassembled WGS sequence"/>
</dbReference>
<comment type="caution">
    <text evidence="3">The sequence shown here is derived from an EMBL/GenBank/DDBJ whole genome shotgun (WGS) entry which is preliminary data.</text>
</comment>
<keyword evidence="4" id="KW-1185">Reference proteome</keyword>
<evidence type="ECO:0000313" key="4">
    <source>
        <dbReference type="Proteomes" id="UP001445076"/>
    </source>
</evidence>
<feature type="region of interest" description="Disordered" evidence="1">
    <location>
        <begin position="150"/>
        <end position="171"/>
    </location>
</feature>
<feature type="signal peptide" evidence="2">
    <location>
        <begin position="1"/>
        <end position="16"/>
    </location>
</feature>